<comment type="caution">
    <text evidence="1">The sequence shown here is derived from an EMBL/GenBank/DDBJ whole genome shotgun (WGS) entry which is preliminary data.</text>
</comment>
<dbReference type="EMBL" id="JAWJYN010000001">
    <property type="protein sequence ID" value="MDZ8161230.1"/>
    <property type="molecule type" value="Genomic_DNA"/>
</dbReference>
<reference evidence="1 2" key="1">
    <citation type="submission" date="2023-10" db="EMBL/GenBank/DDBJ databases">
        <title>Microbacterium xanthum sp. nov., isolated from seaweed.</title>
        <authorList>
            <person name="Lee S.D."/>
        </authorList>
    </citation>
    <scope>NUCLEOTIDE SEQUENCE [LARGE SCALE GENOMIC DNA]</scope>
    <source>
        <strain evidence="1 2">KCTC 19124</strain>
    </source>
</reference>
<dbReference type="Proteomes" id="UP001291912">
    <property type="component" value="Unassembled WGS sequence"/>
</dbReference>
<protein>
    <submittedName>
        <fullName evidence="1">Aldose 1-epimerase family protein</fullName>
    </submittedName>
</protein>
<keyword evidence="2" id="KW-1185">Reference proteome</keyword>
<dbReference type="InterPro" id="IPR014718">
    <property type="entry name" value="GH-type_carb-bd"/>
</dbReference>
<evidence type="ECO:0000313" key="2">
    <source>
        <dbReference type="Proteomes" id="UP001291912"/>
    </source>
</evidence>
<organism evidence="1 2">
    <name type="scientific">Microbacterium aquimaris</name>
    <dbReference type="NCBI Taxonomy" id="459816"/>
    <lineage>
        <taxon>Bacteria</taxon>
        <taxon>Bacillati</taxon>
        <taxon>Actinomycetota</taxon>
        <taxon>Actinomycetes</taxon>
        <taxon>Micrococcales</taxon>
        <taxon>Microbacteriaceae</taxon>
        <taxon>Microbacterium</taxon>
    </lineage>
</organism>
<dbReference type="InterPro" id="IPR008183">
    <property type="entry name" value="Aldose_1/G6P_1-epimerase"/>
</dbReference>
<dbReference type="InterPro" id="IPR011013">
    <property type="entry name" value="Gal_mutarotase_sf_dom"/>
</dbReference>
<dbReference type="InterPro" id="IPR037480">
    <property type="entry name" value="YihR-like"/>
</dbReference>
<dbReference type="Gene3D" id="2.70.98.10">
    <property type="match status" value="1"/>
</dbReference>
<dbReference type="RefSeq" id="WP_194423871.1">
    <property type="nucleotide sequence ID" value="NZ_BAAAPT010000001.1"/>
</dbReference>
<sequence length="306" mass="33320">MTEILGEQFVLDDGTVRVEASALAAVLREVRVRGVRITETVGTDALPSHGCGIVLSPWPNRVADARWQLDGKTQQLDVTDVARGGAIHGLLRNTAYTLRHRSDEVLSLGATIHPQHGWPFLLETSVTYALEDDGFSVTHGVRNRSDAPAPWAVGAHPYFRVGEVPTDDLTLHVDAGVRLELDERLNPVAEREVTPGEFDLRQGRSLAGADLNVAYGMLANRDEPGEIARLEAPDGSATQVWADPEFRWLQVFTPDDFPGESGVGRAVALEPMSAPPNALNSGIDLIWLEPGERRELTWGARHLPAA</sequence>
<dbReference type="CDD" id="cd09022">
    <property type="entry name" value="Aldose_epim_Ec_YihR"/>
    <property type="match status" value="1"/>
</dbReference>
<name>A0ABU5N596_9MICO</name>
<evidence type="ECO:0000313" key="1">
    <source>
        <dbReference type="EMBL" id="MDZ8161230.1"/>
    </source>
</evidence>
<accession>A0ABU5N596</accession>
<gene>
    <name evidence="1" type="ORF">R2Q92_05225</name>
</gene>
<dbReference type="Pfam" id="PF01263">
    <property type="entry name" value="Aldose_epim"/>
    <property type="match status" value="1"/>
</dbReference>
<dbReference type="SUPFAM" id="SSF74650">
    <property type="entry name" value="Galactose mutarotase-like"/>
    <property type="match status" value="1"/>
</dbReference>
<proteinExistence type="predicted"/>